<accession>A0A317VNX9</accession>
<dbReference type="SUPFAM" id="SSF50494">
    <property type="entry name" value="Trypsin-like serine proteases"/>
    <property type="match status" value="1"/>
</dbReference>
<organism evidence="2 3">
    <name type="scientific">Aspergillus sclerotioniger CBS 115572</name>
    <dbReference type="NCBI Taxonomy" id="1450535"/>
    <lineage>
        <taxon>Eukaryota</taxon>
        <taxon>Fungi</taxon>
        <taxon>Dikarya</taxon>
        <taxon>Ascomycota</taxon>
        <taxon>Pezizomycotina</taxon>
        <taxon>Eurotiomycetes</taxon>
        <taxon>Eurotiomycetidae</taxon>
        <taxon>Eurotiales</taxon>
        <taxon>Aspergillaceae</taxon>
        <taxon>Aspergillus</taxon>
        <taxon>Aspergillus subgen. Circumdati</taxon>
    </lineage>
</organism>
<dbReference type="RefSeq" id="XP_025464050.1">
    <property type="nucleotide sequence ID" value="XM_025616479.1"/>
</dbReference>
<evidence type="ECO:0008006" key="4">
    <source>
        <dbReference type="Google" id="ProtNLM"/>
    </source>
</evidence>
<evidence type="ECO:0000313" key="3">
    <source>
        <dbReference type="Proteomes" id="UP000246702"/>
    </source>
</evidence>
<dbReference type="Pfam" id="PF08192">
    <property type="entry name" value="Peptidase_S64"/>
    <property type="match status" value="1"/>
</dbReference>
<dbReference type="OrthoDB" id="5424209at2759"/>
<feature type="region of interest" description="Disordered" evidence="1">
    <location>
        <begin position="21"/>
        <end position="44"/>
    </location>
</feature>
<proteinExistence type="predicted"/>
<feature type="compositionally biased region" description="Low complexity" evidence="1">
    <location>
        <begin position="26"/>
        <end position="35"/>
    </location>
</feature>
<dbReference type="EMBL" id="MSFK01000028">
    <property type="protein sequence ID" value="PWY76053.1"/>
    <property type="molecule type" value="Genomic_DNA"/>
</dbReference>
<comment type="caution">
    <text evidence="2">The sequence shown here is derived from an EMBL/GenBank/DDBJ whole genome shotgun (WGS) entry which is preliminary data.</text>
</comment>
<dbReference type="Proteomes" id="UP000246702">
    <property type="component" value="Unassembled WGS sequence"/>
</dbReference>
<dbReference type="STRING" id="1450535.A0A317VNX9"/>
<gene>
    <name evidence="2" type="ORF">BO94DRAFT_605286</name>
</gene>
<dbReference type="GeneID" id="37118622"/>
<dbReference type="InterPro" id="IPR009003">
    <property type="entry name" value="Peptidase_S1_PA"/>
</dbReference>
<evidence type="ECO:0000313" key="2">
    <source>
        <dbReference type="EMBL" id="PWY76053.1"/>
    </source>
</evidence>
<reference evidence="2 3" key="1">
    <citation type="submission" date="2016-12" db="EMBL/GenBank/DDBJ databases">
        <title>The genomes of Aspergillus section Nigri reveals drivers in fungal speciation.</title>
        <authorList>
            <consortium name="DOE Joint Genome Institute"/>
            <person name="Vesth T.C."/>
            <person name="Nybo J."/>
            <person name="Theobald S."/>
            <person name="Brandl J."/>
            <person name="Frisvad J.C."/>
            <person name="Nielsen K.F."/>
            <person name="Lyhne E.K."/>
            <person name="Kogle M.E."/>
            <person name="Kuo A."/>
            <person name="Riley R."/>
            <person name="Clum A."/>
            <person name="Nolan M."/>
            <person name="Lipzen A."/>
            <person name="Salamov A."/>
            <person name="Henrissat B."/>
            <person name="Wiebenga A."/>
            <person name="De Vries R.P."/>
            <person name="Grigoriev I.V."/>
            <person name="Mortensen U.H."/>
            <person name="Andersen M.R."/>
            <person name="Baker S.E."/>
        </authorList>
    </citation>
    <scope>NUCLEOTIDE SEQUENCE [LARGE SCALE GENOMIC DNA]</scope>
    <source>
        <strain evidence="2 3">CBS 115572</strain>
    </source>
</reference>
<protein>
    <recommendedName>
        <fullName evidence="4">Peptidase S64</fullName>
    </recommendedName>
</protein>
<name>A0A317VNX9_9EURO</name>
<keyword evidence="3" id="KW-1185">Reference proteome</keyword>
<sequence>MSETSVTEVYGRGDECYASPQIRIAGGRSPSSSDGRSSDDEYPGNLDGYDLFQQKAGDFYRGANEILELAGIKSGHMAFSAFLSTYDPEINPTVTSSIDAEKERIDSSWITAARKVHALLSEGGCVQFSVEITDKAAFLPQKYHPVARSHKIYPVWNTTLRRILKENDIQQWTSLGCYRVGTSDMAAECPVTVMVTVDPYAHKDWRGTRDCIVQTLDEIGCSDIVVMIKKDMANPPMVNAFFSNWVIATDIWRKNGVKPGDQNAMKALNFEQPSVEDMSIESKRLNDQYQDIVKSPSFKVIKEAMKNDELVFPRDRKIYDLNLQIAGHYESQLNKLRGMKANNSHSLGTIFACSGERVIESTTIKDARKTIIDWSLISVHSTRLGNNMSNTYDPLPDFMPPAMNIVPLAHRRSHEIGESAGLFKVGRGTGYTAGIYNSLRTAYIHTISQGGKETVDATIEHNILGDFSQEGDSGALIFDRHLEVVGLLFAGHQRTGITYFTHIEDVFHDIKRMTGALDVRIKE</sequence>
<dbReference type="AlphaFoldDB" id="A0A317VNX9"/>
<dbReference type="InterPro" id="IPR012985">
    <property type="entry name" value="Peptidase_S64_Ssy5"/>
</dbReference>
<evidence type="ECO:0000256" key="1">
    <source>
        <dbReference type="SAM" id="MobiDB-lite"/>
    </source>
</evidence>